<comment type="caution">
    <text evidence="1">The sequence shown here is derived from an EMBL/GenBank/DDBJ whole genome shotgun (WGS) entry which is preliminary data.</text>
</comment>
<keyword evidence="2" id="KW-1185">Reference proteome</keyword>
<name>A0A225ABF4_TALAT</name>
<sequence length="340" mass="39147">MAPNLKHIDLVGLASTEDEVTKSNQIWAEYIASANPHYMATPVSTFEYLHIDRRVPPGIPRLRFENDLRFMFAALKPLKYLRVCSPRDMTIMHEIFAHHGKALRGLILEPVIPGGQRPEEIRPLYSVLHNKDLIELASHAPLLEELRLPIRRSLGDETECQLYEALGKFPALHSLILDLDCNPRDSMARDWNQFSEQTPKLPIKDVFINAAVDGTQAKAIWGVIDSSSGGKRLRKLRISIIGFHGLEREDGEVARRLARSFLISRSILCTNAHMKIREIEKGEIELQTARQLEYDWDEVFELSKRLQEVIAFLWLSRSEEVTWDFDWKSFPLQEEKTRNG</sequence>
<dbReference type="OrthoDB" id="4227551at2759"/>
<dbReference type="STRING" id="1441469.A0A225ABF4"/>
<protein>
    <submittedName>
        <fullName evidence="1">Uncharacterized protein</fullName>
    </submittedName>
</protein>
<gene>
    <name evidence="1" type="ORF">UA08_06553</name>
</gene>
<evidence type="ECO:0000313" key="1">
    <source>
        <dbReference type="EMBL" id="OKL58292.1"/>
    </source>
</evidence>
<dbReference type="RefSeq" id="XP_020118413.1">
    <property type="nucleotide sequence ID" value="XM_020268843.1"/>
</dbReference>
<reference evidence="1 2" key="1">
    <citation type="submission" date="2015-06" db="EMBL/GenBank/DDBJ databases">
        <title>Talaromyces atroroseus IBT 11181 draft genome.</title>
        <authorList>
            <person name="Rasmussen K.B."/>
            <person name="Rasmussen S."/>
            <person name="Petersen B."/>
            <person name="Sicheritz-Ponten T."/>
            <person name="Mortensen U.H."/>
            <person name="Thrane U."/>
        </authorList>
    </citation>
    <scope>NUCLEOTIDE SEQUENCE [LARGE SCALE GENOMIC DNA]</scope>
    <source>
        <strain evidence="1 2">IBT 11181</strain>
    </source>
</reference>
<organism evidence="1 2">
    <name type="scientific">Talaromyces atroroseus</name>
    <dbReference type="NCBI Taxonomy" id="1441469"/>
    <lineage>
        <taxon>Eukaryota</taxon>
        <taxon>Fungi</taxon>
        <taxon>Dikarya</taxon>
        <taxon>Ascomycota</taxon>
        <taxon>Pezizomycotina</taxon>
        <taxon>Eurotiomycetes</taxon>
        <taxon>Eurotiomycetidae</taxon>
        <taxon>Eurotiales</taxon>
        <taxon>Trichocomaceae</taxon>
        <taxon>Talaromyces</taxon>
        <taxon>Talaromyces sect. Trachyspermi</taxon>
    </lineage>
</organism>
<proteinExistence type="predicted"/>
<accession>A0A225ABF4</accession>
<evidence type="ECO:0000313" key="2">
    <source>
        <dbReference type="Proteomes" id="UP000214365"/>
    </source>
</evidence>
<dbReference type="Proteomes" id="UP000214365">
    <property type="component" value="Unassembled WGS sequence"/>
</dbReference>
<dbReference type="GeneID" id="31006308"/>
<dbReference type="AlphaFoldDB" id="A0A225ABF4"/>
<dbReference type="EMBL" id="LFMY01000010">
    <property type="protein sequence ID" value="OKL58292.1"/>
    <property type="molecule type" value="Genomic_DNA"/>
</dbReference>